<dbReference type="PRINTS" id="PR00625">
    <property type="entry name" value="JDOMAIN"/>
</dbReference>
<feature type="domain" description="J" evidence="7">
    <location>
        <begin position="93"/>
        <end position="158"/>
    </location>
</feature>
<dbReference type="Gene3D" id="1.10.287.110">
    <property type="entry name" value="DnaJ domain"/>
    <property type="match status" value="1"/>
</dbReference>
<evidence type="ECO:0000259" key="7">
    <source>
        <dbReference type="PROSITE" id="PS50076"/>
    </source>
</evidence>
<gene>
    <name evidence="8" type="ORF">PPAR00522_LOCUS6317</name>
</gene>
<dbReference type="EMBL" id="HBFM01009931">
    <property type="protein sequence ID" value="CAD8769918.1"/>
    <property type="molecule type" value="Transcribed_RNA"/>
</dbReference>
<feature type="region of interest" description="Disordered" evidence="6">
    <location>
        <begin position="390"/>
        <end position="456"/>
    </location>
</feature>
<organism evidence="8">
    <name type="scientific">Polytomella parva</name>
    <dbReference type="NCBI Taxonomy" id="51329"/>
    <lineage>
        <taxon>Eukaryota</taxon>
        <taxon>Viridiplantae</taxon>
        <taxon>Chlorophyta</taxon>
        <taxon>core chlorophytes</taxon>
        <taxon>Chlorophyceae</taxon>
        <taxon>CS clade</taxon>
        <taxon>Chlamydomonadales</taxon>
        <taxon>Chlamydomonadaceae</taxon>
        <taxon>Polytomella</taxon>
    </lineage>
</organism>
<dbReference type="InterPro" id="IPR001623">
    <property type="entry name" value="DnaJ_domain"/>
</dbReference>
<evidence type="ECO:0000256" key="1">
    <source>
        <dbReference type="ARBA" id="ARBA00022723"/>
    </source>
</evidence>
<dbReference type="PANTHER" id="PTHR44145:SF3">
    <property type="entry name" value="DNAJ HOMOLOG SUBFAMILY A MEMBER 3, MITOCHONDRIAL"/>
    <property type="match status" value="1"/>
</dbReference>
<protein>
    <recommendedName>
        <fullName evidence="7">J domain-containing protein</fullName>
    </recommendedName>
</protein>
<keyword evidence="4" id="KW-0862">Zinc</keyword>
<evidence type="ECO:0000256" key="3">
    <source>
        <dbReference type="ARBA" id="ARBA00022771"/>
    </source>
</evidence>
<evidence type="ECO:0000313" key="8">
    <source>
        <dbReference type="EMBL" id="CAD8769918.1"/>
    </source>
</evidence>
<dbReference type="InterPro" id="IPR002939">
    <property type="entry name" value="DnaJ_C"/>
</dbReference>
<name>A0A7S0YD63_9CHLO</name>
<accession>A0A7S0YD63</accession>
<feature type="compositionally biased region" description="Low complexity" evidence="6">
    <location>
        <begin position="409"/>
        <end position="424"/>
    </location>
</feature>
<sequence>MRRSTSTSLLWSGIRSRYPSIKNTSSDSYENVPKTLSKFTSQASNLNVNTRGLKYLSWKAYDNGDLPSNPRSFKYSKQVCAIHTSSAALAPQDYYEMLGLRKGASDQDIKRSYYQLAKKYHPDTNKDNADAAKKFQEVQKAYETLRDPEKRRIYDQVGPEGMENMEGRGFPGGGFPGGGFPGGGFPGAGGGFPNAGFGFGPEFFEQFFRADPNFSRIFNRVSLSPIKITFMDAVRGTRKRVSVPDMRGGSTNLDLDIPAGADDGTVIQAQVPAANGKTVMTVLIPIEIQPHPTFRREGNNVVSTVTLPFTKALLGTTIQVETVDQMVELTVPPCTRHNDRLRIRGKGFVLNSVRQSYKSASSSRGDHLIQINVSLPSRLSAKQRELLEDFEREEGIRPPKPTSATGNPSSSASTHTSSAPATESKASGAEKKVEEEPEQKWSGWRNPFSSFGFGKK</sequence>
<dbReference type="PANTHER" id="PTHR44145">
    <property type="entry name" value="DNAJ HOMOLOG SUBFAMILY A MEMBER 3, MITOCHONDRIAL"/>
    <property type="match status" value="1"/>
</dbReference>
<dbReference type="Gene3D" id="2.60.260.20">
    <property type="entry name" value="Urease metallochaperone UreE, N-terminal domain"/>
    <property type="match status" value="1"/>
</dbReference>
<reference evidence="8" key="1">
    <citation type="submission" date="2021-01" db="EMBL/GenBank/DDBJ databases">
        <authorList>
            <person name="Corre E."/>
            <person name="Pelletier E."/>
            <person name="Niang G."/>
            <person name="Scheremetjew M."/>
            <person name="Finn R."/>
            <person name="Kale V."/>
            <person name="Holt S."/>
            <person name="Cochrane G."/>
            <person name="Meng A."/>
            <person name="Brown T."/>
            <person name="Cohen L."/>
        </authorList>
    </citation>
    <scope>NUCLEOTIDE SEQUENCE</scope>
    <source>
        <strain evidence="8">SAG 63-3</strain>
    </source>
</reference>
<dbReference type="AlphaFoldDB" id="A0A7S0YD63"/>
<dbReference type="Pfam" id="PF00226">
    <property type="entry name" value="DnaJ"/>
    <property type="match status" value="1"/>
</dbReference>
<dbReference type="SMART" id="SM00271">
    <property type="entry name" value="DnaJ"/>
    <property type="match status" value="1"/>
</dbReference>
<dbReference type="PROSITE" id="PS50076">
    <property type="entry name" value="DNAJ_2"/>
    <property type="match status" value="1"/>
</dbReference>
<dbReference type="GO" id="GO:0051082">
    <property type="term" value="F:unfolded protein binding"/>
    <property type="evidence" value="ECO:0007669"/>
    <property type="project" value="InterPro"/>
</dbReference>
<keyword evidence="1" id="KW-0479">Metal-binding</keyword>
<dbReference type="CDD" id="cd10747">
    <property type="entry name" value="DnaJ_C"/>
    <property type="match status" value="1"/>
</dbReference>
<dbReference type="FunFam" id="2.60.260.20:FF:000005">
    <property type="entry name" value="Chaperone protein dnaJ 1, mitochondrial"/>
    <property type="match status" value="1"/>
</dbReference>
<keyword evidence="3" id="KW-0863">Zinc-finger</keyword>
<evidence type="ECO:0000256" key="5">
    <source>
        <dbReference type="ARBA" id="ARBA00023186"/>
    </source>
</evidence>
<dbReference type="Pfam" id="PF01556">
    <property type="entry name" value="DnaJ_C"/>
    <property type="match status" value="1"/>
</dbReference>
<dbReference type="CDD" id="cd06257">
    <property type="entry name" value="DnaJ"/>
    <property type="match status" value="1"/>
</dbReference>
<keyword evidence="2" id="KW-0677">Repeat</keyword>
<dbReference type="GO" id="GO:0008270">
    <property type="term" value="F:zinc ion binding"/>
    <property type="evidence" value="ECO:0007669"/>
    <property type="project" value="UniProtKB-KW"/>
</dbReference>
<evidence type="ECO:0000256" key="6">
    <source>
        <dbReference type="SAM" id="MobiDB-lite"/>
    </source>
</evidence>
<evidence type="ECO:0000256" key="2">
    <source>
        <dbReference type="ARBA" id="ARBA00022737"/>
    </source>
</evidence>
<dbReference type="SUPFAM" id="SSF46565">
    <property type="entry name" value="Chaperone J-domain"/>
    <property type="match status" value="1"/>
</dbReference>
<dbReference type="InterPro" id="IPR036869">
    <property type="entry name" value="J_dom_sf"/>
</dbReference>
<dbReference type="GO" id="GO:0006457">
    <property type="term" value="P:protein folding"/>
    <property type="evidence" value="ECO:0007669"/>
    <property type="project" value="InterPro"/>
</dbReference>
<dbReference type="SUPFAM" id="SSF49493">
    <property type="entry name" value="HSP40/DnaJ peptide-binding domain"/>
    <property type="match status" value="1"/>
</dbReference>
<keyword evidence="5" id="KW-0143">Chaperone</keyword>
<dbReference type="InterPro" id="IPR008971">
    <property type="entry name" value="HSP40/DnaJ_pept-bd"/>
</dbReference>
<dbReference type="InterPro" id="IPR051938">
    <property type="entry name" value="Apopto_cytoskel_mod"/>
</dbReference>
<dbReference type="PROSITE" id="PS00636">
    <property type="entry name" value="DNAJ_1"/>
    <property type="match status" value="1"/>
</dbReference>
<dbReference type="InterPro" id="IPR018253">
    <property type="entry name" value="DnaJ_domain_CS"/>
</dbReference>
<proteinExistence type="predicted"/>
<evidence type="ECO:0000256" key="4">
    <source>
        <dbReference type="ARBA" id="ARBA00022833"/>
    </source>
</evidence>